<evidence type="ECO:0000256" key="1">
    <source>
        <dbReference type="ARBA" id="ARBA00022737"/>
    </source>
</evidence>
<dbReference type="EMBL" id="MH004702">
    <property type="protein sequence ID" value="AYM00702.1"/>
    <property type="molecule type" value="mRNA"/>
</dbReference>
<dbReference type="InterPro" id="IPR011990">
    <property type="entry name" value="TPR-like_helical_dom_sf"/>
</dbReference>
<proteinExistence type="evidence at transcript level"/>
<evidence type="ECO:0000313" key="3">
    <source>
        <dbReference type="EMBL" id="AYM00702.1"/>
    </source>
</evidence>
<reference evidence="3" key="1">
    <citation type="journal article" date="2018" name="Molecules">
        <title>The Pentatricopeptide Repeat Gene Family in Salvia miltiorrhiza: Genome-Wide Characterization and Expression Analysis.</title>
        <authorList>
            <person name="Li H."/>
            <person name="Li C."/>
            <person name="Deng Y."/>
            <person name="Jiang X."/>
            <person name="Lu S."/>
        </authorList>
    </citation>
    <scope>NUCLEOTIDE SEQUENCE</scope>
</reference>
<dbReference type="AlphaFoldDB" id="A0A678WDI6"/>
<feature type="repeat" description="PPR" evidence="2">
    <location>
        <begin position="312"/>
        <end position="346"/>
    </location>
</feature>
<feature type="repeat" description="PPR" evidence="2">
    <location>
        <begin position="448"/>
        <end position="478"/>
    </location>
</feature>
<dbReference type="Pfam" id="PF13041">
    <property type="entry name" value="PPR_2"/>
    <property type="match status" value="4"/>
</dbReference>
<organism evidence="3">
    <name type="scientific">Salvia miltiorrhiza</name>
    <name type="common">Chinese sage</name>
    <dbReference type="NCBI Taxonomy" id="226208"/>
    <lineage>
        <taxon>Eukaryota</taxon>
        <taxon>Viridiplantae</taxon>
        <taxon>Streptophyta</taxon>
        <taxon>Embryophyta</taxon>
        <taxon>Tracheophyta</taxon>
        <taxon>Spermatophyta</taxon>
        <taxon>Magnoliopsida</taxon>
        <taxon>eudicotyledons</taxon>
        <taxon>Gunneridae</taxon>
        <taxon>Pentapetalae</taxon>
        <taxon>asterids</taxon>
        <taxon>lamiids</taxon>
        <taxon>Lamiales</taxon>
        <taxon>Lamiaceae</taxon>
        <taxon>Nepetoideae</taxon>
        <taxon>Mentheae</taxon>
        <taxon>Salviinae</taxon>
        <taxon>Salvia</taxon>
        <taxon>Salvia incertae sedis</taxon>
    </lineage>
</organism>
<evidence type="ECO:0000256" key="2">
    <source>
        <dbReference type="PROSITE-ProRule" id="PRU00708"/>
    </source>
</evidence>
<reference evidence="3" key="2">
    <citation type="submission" date="2018-02" db="EMBL/GenBank/DDBJ databases">
        <authorList>
            <person name="Li H.Q."/>
            <person name="Lu S.F."/>
        </authorList>
    </citation>
    <scope>NUCLEOTIDE SEQUENCE</scope>
</reference>
<keyword evidence="1" id="KW-0677">Repeat</keyword>
<name>A0A678WDI6_SALMI</name>
<accession>A0A678WDI6</accession>
<dbReference type="Gene3D" id="1.25.40.10">
    <property type="entry name" value="Tetratricopeptide repeat domain"/>
    <property type="match status" value="4"/>
</dbReference>
<dbReference type="PANTHER" id="PTHR47926:SF396">
    <property type="entry name" value="PENTATRICOPEPTIDE REPEAT-CONTAINING PROTEIN"/>
    <property type="match status" value="1"/>
</dbReference>
<dbReference type="FunFam" id="1.25.40.10:FF:000344">
    <property type="entry name" value="Pentatricopeptide repeat-containing protein"/>
    <property type="match status" value="1"/>
</dbReference>
<feature type="repeat" description="PPR" evidence="2">
    <location>
        <begin position="110"/>
        <end position="144"/>
    </location>
</feature>
<sequence length="631" mass="69489">MSFTINSQQKSFKSLHLPLKNFIFDPTFSRLLSRSTSCSTRSRNSIAAESFFTSLIAKSTRKIHLSQIQNQLTLHGFHNNSFLITKFIARSFELKKSTTPARVRRNSRRNVFLWNAVIKGYSMQKMFDKVIEMYSSMQSASVAPDAFTFPHVLKACGELPALGYGRALHSQILRHGFGNDVFLQNGLLSLYVKCEESASARLILDLLKCKDVISWTLIISAYVQKGLPTEALRIFKNMRESGVQPDWIASISALKAYSDIGDLDQGRCLHSLVIRMGYDLESDLRVALTSLYAKCGEATAARLLLDEAESEDVMLWNSIISGLAKSGHAAEALELFSEMLCRDIRPDAVTIQSSVVACSQLGSLEKAKMMESYVSDSRYSHDVVIRTVLIDMYAKCGSVEMARRVFDTTAEKDVVVWSAMITSYALHGWGRHALALFHEMVEAGECPNDVTFLGLITACSRSGLVEEGWEVFRSMREGYGVEPGQRHYAGVVDMLGRAGDLGRAWRFIEGMDVEPGASVWGALLSACEVHRDVGLGERAAERLLALDTLDTGRCVVLSNLYASAGRWDGVARVREVMRSRGVCKDSGCSVVEVNGGGRGSSEVGGDVRDAPLAGGGINGEEREMVAFVQPL</sequence>
<dbReference type="InterPro" id="IPR046848">
    <property type="entry name" value="E_motif"/>
</dbReference>
<feature type="repeat" description="PPR" evidence="2">
    <location>
        <begin position="413"/>
        <end position="447"/>
    </location>
</feature>
<protein>
    <submittedName>
        <fullName evidence="3">Pentatricopeptide repeat protein</fullName>
    </submittedName>
</protein>
<dbReference type="PANTHER" id="PTHR47926">
    <property type="entry name" value="PENTATRICOPEPTIDE REPEAT-CONTAINING PROTEIN"/>
    <property type="match status" value="1"/>
</dbReference>
<dbReference type="FunFam" id="1.25.40.10:FF:000090">
    <property type="entry name" value="Pentatricopeptide repeat-containing protein, chloroplastic"/>
    <property type="match status" value="1"/>
</dbReference>
<dbReference type="InterPro" id="IPR046960">
    <property type="entry name" value="PPR_At4g14850-like_plant"/>
</dbReference>
<dbReference type="NCBIfam" id="TIGR00756">
    <property type="entry name" value="PPR"/>
    <property type="match status" value="5"/>
</dbReference>
<dbReference type="GO" id="GO:0003723">
    <property type="term" value="F:RNA binding"/>
    <property type="evidence" value="ECO:0007669"/>
    <property type="project" value="InterPro"/>
</dbReference>
<dbReference type="Pfam" id="PF01535">
    <property type="entry name" value="PPR"/>
    <property type="match status" value="1"/>
</dbReference>
<dbReference type="Pfam" id="PF20431">
    <property type="entry name" value="E_motif"/>
    <property type="match status" value="1"/>
</dbReference>
<dbReference type="InterPro" id="IPR002885">
    <property type="entry name" value="PPR_rpt"/>
</dbReference>
<feature type="repeat" description="PPR" evidence="2">
    <location>
        <begin position="211"/>
        <end position="245"/>
    </location>
</feature>
<dbReference type="PROSITE" id="PS51375">
    <property type="entry name" value="PPR"/>
    <property type="match status" value="5"/>
</dbReference>
<dbReference type="GO" id="GO:0009451">
    <property type="term" value="P:RNA modification"/>
    <property type="evidence" value="ECO:0007669"/>
    <property type="project" value="InterPro"/>
</dbReference>